<name>A0A8B5Y4L7_9BACI</name>
<dbReference type="FunFam" id="3.40.50.720:FF:000084">
    <property type="entry name" value="Short-chain dehydrogenase reductase"/>
    <property type="match status" value="1"/>
</dbReference>
<evidence type="ECO:0000313" key="3">
    <source>
        <dbReference type="EMBL" id="TVX83951.1"/>
    </source>
</evidence>
<accession>A0A8B5Y4L7</accession>
<dbReference type="PROSITE" id="PS00061">
    <property type="entry name" value="ADH_SHORT"/>
    <property type="match status" value="1"/>
</dbReference>
<dbReference type="GO" id="GO:0008206">
    <property type="term" value="P:bile acid metabolic process"/>
    <property type="evidence" value="ECO:0007669"/>
    <property type="project" value="UniProtKB-ARBA"/>
</dbReference>
<dbReference type="Proteomes" id="UP000317770">
    <property type="component" value="Unassembled WGS sequence"/>
</dbReference>
<comment type="caution">
    <text evidence="3">The sequence shown here is derived from an EMBL/GenBank/DDBJ whole genome shotgun (WGS) entry which is preliminary data.</text>
</comment>
<dbReference type="InterPro" id="IPR036291">
    <property type="entry name" value="NAD(P)-bd_dom_sf"/>
</dbReference>
<dbReference type="Gene3D" id="3.40.50.720">
    <property type="entry name" value="NAD(P)-binding Rossmann-like Domain"/>
    <property type="match status" value="1"/>
</dbReference>
<gene>
    <name evidence="3" type="ORF">FQP34_01625</name>
</gene>
<comment type="similarity">
    <text evidence="1">Belongs to the short-chain dehydrogenases/reductases (SDR) family.</text>
</comment>
<dbReference type="EMBL" id="VNKI01000001">
    <property type="protein sequence ID" value="TVX83951.1"/>
    <property type="molecule type" value="Genomic_DNA"/>
</dbReference>
<sequence>MKLFDLSGKTALVTGGGRGIGKSIALALAEAGANVAITSRTESELKETAETITGFSRKAYYAAVDARNPEDIKGFVQDIMKQEEKIDILVNGAGSNKRLSFLEITEEDWDFVMGVNLKTALFTTQAVIPYMQQRKYGKIINIASLTSEIAFPNMSAYAASKGGVSQLTKGLAVEFADDGILVNAIGPGYFKTEMTKVLFEDEKKVAWMNSRIPLKRTGEVEELQGAAVYLASRASDYVTGQTIYVDGGWLSS</sequence>
<proteinExistence type="inferred from homology"/>
<dbReference type="InterPro" id="IPR020904">
    <property type="entry name" value="Sc_DH/Rdtase_CS"/>
</dbReference>
<evidence type="ECO:0000256" key="2">
    <source>
        <dbReference type="ARBA" id="ARBA00023002"/>
    </source>
</evidence>
<evidence type="ECO:0000313" key="4">
    <source>
        <dbReference type="Proteomes" id="UP000317770"/>
    </source>
</evidence>
<dbReference type="PRINTS" id="PR00081">
    <property type="entry name" value="GDHRDH"/>
</dbReference>
<dbReference type="PANTHER" id="PTHR42760">
    <property type="entry name" value="SHORT-CHAIN DEHYDROGENASES/REDUCTASES FAMILY MEMBER"/>
    <property type="match status" value="1"/>
</dbReference>
<dbReference type="PRINTS" id="PR00080">
    <property type="entry name" value="SDRFAMILY"/>
</dbReference>
<dbReference type="PANTHER" id="PTHR42760:SF5">
    <property type="entry name" value="2-DEHYDRO-3-DEOXY-D-GLUCONATE 5-DEHYDROGENASE"/>
    <property type="match status" value="1"/>
</dbReference>
<protein>
    <submittedName>
        <fullName evidence="3">Glucose 1-dehydrogenase</fullName>
        <ecNumber evidence="3">1.1.1.47</ecNumber>
    </submittedName>
</protein>
<dbReference type="Pfam" id="PF13561">
    <property type="entry name" value="adh_short_C2"/>
    <property type="match status" value="1"/>
</dbReference>
<reference evidence="3 4" key="1">
    <citation type="submission" date="2019-07" db="EMBL/GenBank/DDBJ databases">
        <title>Genome assembly of Bacillus simplex strain GGC-P6A.</title>
        <authorList>
            <person name="Jennings M.E."/>
            <person name="Barton H.A."/>
        </authorList>
    </citation>
    <scope>NUCLEOTIDE SEQUENCE [LARGE SCALE GENOMIC DNA]</scope>
    <source>
        <strain evidence="3 4">GGC-P6A</strain>
    </source>
</reference>
<dbReference type="EC" id="1.1.1.47" evidence="3"/>
<dbReference type="SUPFAM" id="SSF51735">
    <property type="entry name" value="NAD(P)-binding Rossmann-fold domains"/>
    <property type="match status" value="1"/>
</dbReference>
<dbReference type="InterPro" id="IPR002347">
    <property type="entry name" value="SDR_fam"/>
</dbReference>
<evidence type="ECO:0000256" key="1">
    <source>
        <dbReference type="ARBA" id="ARBA00006484"/>
    </source>
</evidence>
<dbReference type="AlphaFoldDB" id="A0A8B5Y4L7"/>
<dbReference type="NCBIfam" id="NF005559">
    <property type="entry name" value="PRK07231.1"/>
    <property type="match status" value="1"/>
</dbReference>
<dbReference type="GO" id="GO:0047936">
    <property type="term" value="F:glucose 1-dehydrogenase [NAD(P)+] activity"/>
    <property type="evidence" value="ECO:0007669"/>
    <property type="project" value="UniProtKB-EC"/>
</dbReference>
<dbReference type="RefSeq" id="WP_144476633.1">
    <property type="nucleotide sequence ID" value="NZ_VNKI01000001.1"/>
</dbReference>
<organism evidence="3 4">
    <name type="scientific">Peribacillus simplex</name>
    <dbReference type="NCBI Taxonomy" id="1478"/>
    <lineage>
        <taxon>Bacteria</taxon>
        <taxon>Bacillati</taxon>
        <taxon>Bacillota</taxon>
        <taxon>Bacilli</taxon>
        <taxon>Bacillales</taxon>
        <taxon>Bacillaceae</taxon>
        <taxon>Peribacillus</taxon>
    </lineage>
</organism>
<keyword evidence="2 3" id="KW-0560">Oxidoreductase</keyword>